<sequence length="31" mass="3366">MKKDTVKKLINLVITILTAIASAFCVQSCRG</sequence>
<comment type="caution">
    <text evidence="1">The sequence shown here is derived from an EMBL/GenBank/DDBJ whole genome shotgun (WGS) entry which is preliminary data.</text>
</comment>
<evidence type="ECO:0000313" key="1">
    <source>
        <dbReference type="EMBL" id="MQP14072.1"/>
    </source>
</evidence>
<dbReference type="AlphaFoldDB" id="A0A6G1VM19"/>
<accession>A0A6G1VM19</accession>
<dbReference type="RefSeq" id="WP_153091751.1">
    <property type="nucleotide sequence ID" value="NZ_VZAH01000076.1"/>
</dbReference>
<proteinExistence type="predicted"/>
<name>A0A6G1VM19_9BACT</name>
<dbReference type="NCBIfam" id="NF033879">
    <property type="entry name" value="smalltalk"/>
    <property type="match status" value="1"/>
</dbReference>
<dbReference type="EMBL" id="VZAH01000076">
    <property type="protein sequence ID" value="MQP14072.1"/>
    <property type="molecule type" value="Genomic_DNA"/>
</dbReference>
<reference evidence="1 2" key="1">
    <citation type="submission" date="2019-09" db="EMBL/GenBank/DDBJ databases">
        <title>Distinct polysaccharide growth profiles of human intestinal Prevotella copri isolates.</title>
        <authorList>
            <person name="Fehlner-Peach H."/>
            <person name="Magnabosco C."/>
            <person name="Raghavan V."/>
            <person name="Scher J.U."/>
            <person name="Tett A."/>
            <person name="Cox L.M."/>
            <person name="Gottsegen C."/>
            <person name="Watters A."/>
            <person name="Wiltshire- Gordon J.D."/>
            <person name="Segata N."/>
            <person name="Bonneau R."/>
            <person name="Littman D.R."/>
        </authorList>
    </citation>
    <scope>NUCLEOTIDE SEQUENCE [LARGE SCALE GENOMIC DNA]</scope>
    <source>
        <strain evidence="2">iAA917</strain>
    </source>
</reference>
<gene>
    <name evidence="1" type="ORF">F7D25_06555</name>
</gene>
<dbReference type="Pfam" id="PF20096">
    <property type="entry name" value="DUF6486"/>
    <property type="match status" value="1"/>
</dbReference>
<dbReference type="InterPro" id="IPR045505">
    <property type="entry name" value="DUF6486"/>
</dbReference>
<dbReference type="Proteomes" id="UP000477980">
    <property type="component" value="Unassembled WGS sequence"/>
</dbReference>
<protein>
    <submittedName>
        <fullName evidence="1">Smalltalk protein</fullName>
    </submittedName>
</protein>
<organism evidence="1 2">
    <name type="scientific">Segatella copri</name>
    <dbReference type="NCBI Taxonomy" id="165179"/>
    <lineage>
        <taxon>Bacteria</taxon>
        <taxon>Pseudomonadati</taxon>
        <taxon>Bacteroidota</taxon>
        <taxon>Bacteroidia</taxon>
        <taxon>Bacteroidales</taxon>
        <taxon>Prevotellaceae</taxon>
        <taxon>Segatella</taxon>
    </lineage>
</organism>
<evidence type="ECO:0000313" key="2">
    <source>
        <dbReference type="Proteomes" id="UP000477980"/>
    </source>
</evidence>